<reference evidence="3" key="1">
    <citation type="journal article" date="2020" name="Nature">
        <title>Giant virus diversity and host interactions through global metagenomics.</title>
        <authorList>
            <person name="Schulz F."/>
            <person name="Roux S."/>
            <person name="Paez-Espino D."/>
            <person name="Jungbluth S."/>
            <person name="Walsh D.A."/>
            <person name="Denef V.J."/>
            <person name="McMahon K.D."/>
            <person name="Konstantinidis K.T."/>
            <person name="Eloe-Fadrosh E.A."/>
            <person name="Kyrpides N.C."/>
            <person name="Woyke T."/>
        </authorList>
    </citation>
    <scope>NUCLEOTIDE SEQUENCE</scope>
    <source>
        <strain evidence="3">GVMAG-M-3300023184-186</strain>
    </source>
</reference>
<name>A0A6C0I1H9_9ZZZZ</name>
<dbReference type="InterPro" id="IPR019080">
    <property type="entry name" value="YqaJ_viral_recombinase"/>
</dbReference>
<dbReference type="SUPFAM" id="SSF52980">
    <property type="entry name" value="Restriction endonuclease-like"/>
    <property type="match status" value="1"/>
</dbReference>
<dbReference type="InterPro" id="IPR011335">
    <property type="entry name" value="Restrct_endonuc-II-like"/>
</dbReference>
<dbReference type="Pfam" id="PF09588">
    <property type="entry name" value="YqaJ"/>
    <property type="match status" value="1"/>
</dbReference>
<evidence type="ECO:0000256" key="1">
    <source>
        <dbReference type="SAM" id="MobiDB-lite"/>
    </source>
</evidence>
<evidence type="ECO:0000259" key="2">
    <source>
        <dbReference type="Pfam" id="PF09588"/>
    </source>
</evidence>
<feature type="region of interest" description="Disordered" evidence="1">
    <location>
        <begin position="309"/>
        <end position="352"/>
    </location>
</feature>
<feature type="domain" description="YqaJ viral recombinase" evidence="2">
    <location>
        <begin position="33"/>
        <end position="209"/>
    </location>
</feature>
<dbReference type="AlphaFoldDB" id="A0A6C0I1H9"/>
<dbReference type="EMBL" id="MN740065">
    <property type="protein sequence ID" value="QHT86275.1"/>
    <property type="molecule type" value="Genomic_DNA"/>
</dbReference>
<dbReference type="InterPro" id="IPR011604">
    <property type="entry name" value="PDDEXK-like_dom_sf"/>
</dbReference>
<protein>
    <recommendedName>
        <fullName evidence="2">YqaJ viral recombinase domain-containing protein</fullName>
    </recommendedName>
</protein>
<feature type="compositionally biased region" description="Low complexity" evidence="1">
    <location>
        <begin position="309"/>
        <end position="341"/>
    </location>
</feature>
<feature type="compositionally biased region" description="Polar residues" evidence="1">
    <location>
        <begin position="342"/>
        <end position="352"/>
    </location>
</feature>
<sequence length="415" mass="46518">MNLSCADEAYRLNSVLDNFVELYKHMKQRDANWYKAMGTTIGGSEISSLLSISENEELRKYKSPYSNFIEIVNNKIAILRGDRVWHEGGVACWWGTLFEEIITMIVEIELGNKIKGDSICIQLINGHRNSPDGYIVAHFCEDVDAIGSGSSGSSNAKTRYKLYTTDMDPTLILFSRIIMLEFKCPISRKPTMEIPKYYIPQLWSGLSVSPIASMGLFIDSIFRKCSLEMLGHNTDYDTIYHNKDQTIEIGNPICWGLIGMYSVNNPPSFIDMGNISYSNFNFIMGNINNHTIKTINSVPWFPDIHNSSNGSNGSNGSNSSNGSNGSNSSNGSNGDNGSSSNKKNTNMPQRGNTASIDVEIEKLRLLTPKNWHFLGVFPWKLFHSSYLPIQRRCGFLKEIIPLIEIVHKTVLESCI</sequence>
<accession>A0A6C0I1H9</accession>
<dbReference type="Gene3D" id="3.90.320.10">
    <property type="match status" value="1"/>
</dbReference>
<organism evidence="3">
    <name type="scientific">viral metagenome</name>
    <dbReference type="NCBI Taxonomy" id="1070528"/>
    <lineage>
        <taxon>unclassified sequences</taxon>
        <taxon>metagenomes</taxon>
        <taxon>organismal metagenomes</taxon>
    </lineage>
</organism>
<evidence type="ECO:0000313" key="3">
    <source>
        <dbReference type="EMBL" id="QHT86275.1"/>
    </source>
</evidence>
<proteinExistence type="predicted"/>